<dbReference type="EMBL" id="WOGT01000001">
    <property type="protein sequence ID" value="MUN54369.1"/>
    <property type="molecule type" value="Genomic_DNA"/>
</dbReference>
<dbReference type="InterPro" id="IPR003477">
    <property type="entry name" value="PemK-like"/>
</dbReference>
<name>A0A7K1LGQ7_9MICC</name>
<reference evidence="2 3" key="1">
    <citation type="submission" date="2019-12" db="EMBL/GenBank/DDBJ databases">
        <authorList>
            <person name="Li J."/>
            <person name="Shi Y."/>
            <person name="Xu G."/>
            <person name="Xiao D."/>
            <person name="Ran X."/>
        </authorList>
    </citation>
    <scope>NUCLEOTIDE SEQUENCE [LARGE SCALE GENOMIC DNA]</scope>
    <source>
        <strain evidence="2 3">JCM 15915</strain>
    </source>
</reference>
<proteinExistence type="predicted"/>
<dbReference type="Proteomes" id="UP000462152">
    <property type="component" value="Unassembled WGS sequence"/>
</dbReference>
<protein>
    <submittedName>
        <fullName evidence="2">Type II toxin-antitoxin system PemK/MazF family toxin</fullName>
    </submittedName>
</protein>
<accession>A0A7K1LGQ7</accession>
<comment type="caution">
    <text evidence="2">The sequence shown here is derived from an EMBL/GenBank/DDBJ whole genome shotgun (WGS) entry which is preliminary data.</text>
</comment>
<dbReference type="SUPFAM" id="SSF50118">
    <property type="entry name" value="Cell growth inhibitor/plasmid maintenance toxic component"/>
    <property type="match status" value="1"/>
</dbReference>
<evidence type="ECO:0000256" key="1">
    <source>
        <dbReference type="SAM" id="MobiDB-lite"/>
    </source>
</evidence>
<organism evidence="2 3">
    <name type="scientific">Rothia koreensis</name>
    <dbReference type="NCBI Taxonomy" id="592378"/>
    <lineage>
        <taxon>Bacteria</taxon>
        <taxon>Bacillati</taxon>
        <taxon>Actinomycetota</taxon>
        <taxon>Actinomycetes</taxon>
        <taxon>Micrococcales</taxon>
        <taxon>Micrococcaceae</taxon>
        <taxon>Rothia</taxon>
    </lineage>
</organism>
<gene>
    <name evidence="2" type="ORF">GMA10_03920</name>
</gene>
<keyword evidence="3" id="KW-1185">Reference proteome</keyword>
<sequence>MNVDANTISRIFRLTRKVFRQVRKAQNPSGRPGHSGGPRGNRRGAAQGYNGDYTGRVSATYSPNPDGRPDPGEIVWTWVPFEEDYSKGKDRPVLLVGRDGDDLLALMLTSKDHNNPAHHDERYMDIGTGPWDRQGRPSEVNVDRVIRVQAENVRREGATLDRRRFDDVVGRLNSRR</sequence>
<dbReference type="Pfam" id="PF02452">
    <property type="entry name" value="PemK_toxin"/>
    <property type="match status" value="1"/>
</dbReference>
<evidence type="ECO:0000313" key="2">
    <source>
        <dbReference type="EMBL" id="MUN54369.1"/>
    </source>
</evidence>
<dbReference type="RefSeq" id="WP_129314415.1">
    <property type="nucleotide sequence ID" value="NZ_NOIQ01000001.1"/>
</dbReference>
<dbReference type="GO" id="GO:0003677">
    <property type="term" value="F:DNA binding"/>
    <property type="evidence" value="ECO:0007669"/>
    <property type="project" value="InterPro"/>
</dbReference>
<dbReference type="AlphaFoldDB" id="A0A7K1LGQ7"/>
<feature type="region of interest" description="Disordered" evidence="1">
    <location>
        <begin position="22"/>
        <end position="70"/>
    </location>
</feature>
<dbReference type="OrthoDB" id="5184628at2"/>
<evidence type="ECO:0000313" key="3">
    <source>
        <dbReference type="Proteomes" id="UP000462152"/>
    </source>
</evidence>